<evidence type="ECO:0000256" key="2">
    <source>
        <dbReference type="ARBA" id="ARBA00022884"/>
    </source>
</evidence>
<comment type="caution">
    <text evidence="5">The sequence shown here is derived from an EMBL/GenBank/DDBJ whole genome shotgun (WGS) entry which is preliminary data.</text>
</comment>
<dbReference type="InterPro" id="IPR000504">
    <property type="entry name" value="RRM_dom"/>
</dbReference>
<dbReference type="AlphaFoldDB" id="A0AAW2I7V0"/>
<organism evidence="5">
    <name type="scientific">Menopon gallinae</name>
    <name type="common">poultry shaft louse</name>
    <dbReference type="NCBI Taxonomy" id="328185"/>
    <lineage>
        <taxon>Eukaryota</taxon>
        <taxon>Metazoa</taxon>
        <taxon>Ecdysozoa</taxon>
        <taxon>Arthropoda</taxon>
        <taxon>Hexapoda</taxon>
        <taxon>Insecta</taxon>
        <taxon>Pterygota</taxon>
        <taxon>Neoptera</taxon>
        <taxon>Paraneoptera</taxon>
        <taxon>Psocodea</taxon>
        <taxon>Troctomorpha</taxon>
        <taxon>Phthiraptera</taxon>
        <taxon>Amblycera</taxon>
        <taxon>Menoponidae</taxon>
        <taxon>Menopon</taxon>
    </lineage>
</organism>
<feature type="domain" description="RRM" evidence="4">
    <location>
        <begin position="32"/>
        <end position="115"/>
    </location>
</feature>
<dbReference type="EMBL" id="JARGDH010000002">
    <property type="protein sequence ID" value="KAL0277728.1"/>
    <property type="molecule type" value="Genomic_DNA"/>
</dbReference>
<dbReference type="SUPFAM" id="SSF54928">
    <property type="entry name" value="RNA-binding domain, RBD"/>
    <property type="match status" value="2"/>
</dbReference>
<keyword evidence="1" id="KW-0677">Repeat</keyword>
<protein>
    <recommendedName>
        <fullName evidence="4">RRM domain-containing protein</fullName>
    </recommendedName>
</protein>
<evidence type="ECO:0000256" key="3">
    <source>
        <dbReference type="PROSITE-ProRule" id="PRU00176"/>
    </source>
</evidence>
<dbReference type="InterPro" id="IPR050666">
    <property type="entry name" value="ESRP"/>
</dbReference>
<dbReference type="SMART" id="SM00360">
    <property type="entry name" value="RRM"/>
    <property type="match status" value="2"/>
</dbReference>
<dbReference type="PROSITE" id="PS50102">
    <property type="entry name" value="RRM"/>
    <property type="match status" value="1"/>
</dbReference>
<dbReference type="InterPro" id="IPR035979">
    <property type="entry name" value="RBD_domain_sf"/>
</dbReference>
<proteinExistence type="predicted"/>
<dbReference type="InterPro" id="IPR012677">
    <property type="entry name" value="Nucleotide-bd_a/b_plait_sf"/>
</dbReference>
<sequence>MTDRLPQIFLRNQTDDFVMGADAQQFLSKGGIIIRMRGLPYECTPKQVIDFFREGEHSCDVYDGEDGILFVKKPDGRSTGDAFVQFLQESEATNALSKHKELIGTRYIELFRSTPAEVEQVLRKSQETKPRAPVQVPLIAPIPATVPQHIIMSGTKKDCIRLRGLPYEAQVEHILEFLGDNANNIATQGVHMVYNVHGQPSGEAFIQMKSEAFASQAANHCHHRYMTFGKKQRYVEAFQCSGEDMNKFLYSGHVTPKATSVMNPGIDNSIPGMGIPLAPTLLPYCEPASVSLMPLVQNPFLLNPLALPQQPFVNKMPKTMYPMYPSWTTDIDPYKTSSTSVTTTTDSLVKPKTTEAEIAQPELYAPYHGQPGVFFLHPNLQRVLQTPQVFPKPGFPSVPTPVVFSSVGPQMPPMGVLGVKRSWEQAFPLETAAAAVQGAKRWPTSQVASFTPPGFFPDVG</sequence>
<name>A0AAW2I7V0_9NEOP</name>
<evidence type="ECO:0000313" key="5">
    <source>
        <dbReference type="EMBL" id="KAL0277728.1"/>
    </source>
</evidence>
<dbReference type="GO" id="GO:0003723">
    <property type="term" value="F:RNA binding"/>
    <property type="evidence" value="ECO:0007669"/>
    <property type="project" value="UniProtKB-UniRule"/>
</dbReference>
<dbReference type="Pfam" id="PF00076">
    <property type="entry name" value="RRM_1"/>
    <property type="match status" value="1"/>
</dbReference>
<dbReference type="Gene3D" id="3.30.70.330">
    <property type="match status" value="2"/>
</dbReference>
<reference evidence="5" key="1">
    <citation type="journal article" date="2024" name="Gigascience">
        <title>Chromosome-level genome of the poultry shaft louse Menopon gallinae provides insight into the host-switching and adaptive evolution of parasitic lice.</title>
        <authorList>
            <person name="Xu Y."/>
            <person name="Ma L."/>
            <person name="Liu S."/>
            <person name="Liang Y."/>
            <person name="Liu Q."/>
            <person name="He Z."/>
            <person name="Tian L."/>
            <person name="Duan Y."/>
            <person name="Cai W."/>
            <person name="Li H."/>
            <person name="Song F."/>
        </authorList>
    </citation>
    <scope>NUCLEOTIDE SEQUENCE</scope>
    <source>
        <strain evidence="5">Cailab_2023a</strain>
    </source>
</reference>
<keyword evidence="2 3" id="KW-0694">RNA-binding</keyword>
<accession>A0AAW2I7V0</accession>
<dbReference type="PANTHER" id="PTHR13976">
    <property type="entry name" value="HETEROGENEOUS NUCLEAR RIBONUCLEOPROTEIN-RELATED"/>
    <property type="match status" value="1"/>
</dbReference>
<gene>
    <name evidence="5" type="ORF">PYX00_004917</name>
</gene>
<evidence type="ECO:0000259" key="4">
    <source>
        <dbReference type="PROSITE" id="PS50102"/>
    </source>
</evidence>
<evidence type="ECO:0000256" key="1">
    <source>
        <dbReference type="ARBA" id="ARBA00022737"/>
    </source>
</evidence>